<dbReference type="Proteomes" id="UP001591681">
    <property type="component" value="Unassembled WGS sequence"/>
</dbReference>
<organism evidence="4 5">
    <name type="scientific">Coilia grayii</name>
    <name type="common">Gray's grenadier anchovy</name>
    <dbReference type="NCBI Taxonomy" id="363190"/>
    <lineage>
        <taxon>Eukaryota</taxon>
        <taxon>Metazoa</taxon>
        <taxon>Chordata</taxon>
        <taxon>Craniata</taxon>
        <taxon>Vertebrata</taxon>
        <taxon>Euteleostomi</taxon>
        <taxon>Actinopterygii</taxon>
        <taxon>Neopterygii</taxon>
        <taxon>Teleostei</taxon>
        <taxon>Clupei</taxon>
        <taxon>Clupeiformes</taxon>
        <taxon>Clupeoidei</taxon>
        <taxon>Engraulidae</taxon>
        <taxon>Coilinae</taxon>
        <taxon>Coilia</taxon>
    </lineage>
</organism>
<evidence type="ECO:0000256" key="2">
    <source>
        <dbReference type="RuleBase" id="RU003616"/>
    </source>
</evidence>
<evidence type="ECO:0000313" key="5">
    <source>
        <dbReference type="Proteomes" id="UP001591681"/>
    </source>
</evidence>
<dbReference type="PROSITE" id="PS01031">
    <property type="entry name" value="SHSP"/>
    <property type="match status" value="1"/>
</dbReference>
<dbReference type="Pfam" id="PF00011">
    <property type="entry name" value="HSP20"/>
    <property type="match status" value="1"/>
</dbReference>
<keyword evidence="5" id="KW-1185">Reference proteome</keyword>
<dbReference type="Gene3D" id="2.60.40.790">
    <property type="match status" value="1"/>
</dbReference>
<dbReference type="AlphaFoldDB" id="A0ABD1KMU9"/>
<evidence type="ECO:0000256" key="1">
    <source>
        <dbReference type="PROSITE-ProRule" id="PRU00285"/>
    </source>
</evidence>
<dbReference type="SUPFAM" id="SSF49764">
    <property type="entry name" value="HSP20-like chaperones"/>
    <property type="match status" value="1"/>
</dbReference>
<reference evidence="4 5" key="1">
    <citation type="submission" date="2024-09" db="EMBL/GenBank/DDBJ databases">
        <title>A chromosome-level genome assembly of Gray's grenadier anchovy, Coilia grayii.</title>
        <authorList>
            <person name="Fu Z."/>
        </authorList>
    </citation>
    <scope>NUCLEOTIDE SEQUENCE [LARGE SCALE GENOMIC DNA]</scope>
    <source>
        <strain evidence="4">G4</strain>
        <tissue evidence="4">Muscle</tissue>
    </source>
</reference>
<dbReference type="PRINTS" id="PR00299">
    <property type="entry name" value="ACRYSTALLIN"/>
</dbReference>
<dbReference type="InterPro" id="IPR008978">
    <property type="entry name" value="HSP20-like_chaperone"/>
</dbReference>
<comment type="similarity">
    <text evidence="1 2">Belongs to the small heat shock protein (HSP20) family.</text>
</comment>
<dbReference type="EMBL" id="JBHFQA010000004">
    <property type="protein sequence ID" value="KAL2100500.1"/>
    <property type="molecule type" value="Genomic_DNA"/>
</dbReference>
<dbReference type="PANTHER" id="PTHR45640:SF7">
    <property type="entry name" value="HEAT SHOCK PROTEIN BETA-1"/>
    <property type="match status" value="1"/>
</dbReference>
<dbReference type="InterPro" id="IPR002068">
    <property type="entry name" value="A-crystallin/Hsp20_dom"/>
</dbReference>
<protein>
    <recommendedName>
        <fullName evidence="3">SHSP domain-containing protein</fullName>
    </recommendedName>
</protein>
<comment type="caution">
    <text evidence="4">The sequence shown here is derived from an EMBL/GenBank/DDBJ whole genome shotgun (WGS) entry which is preliminary data.</text>
</comment>
<evidence type="ECO:0000259" key="3">
    <source>
        <dbReference type="PROSITE" id="PS01031"/>
    </source>
</evidence>
<dbReference type="InterPro" id="IPR001436">
    <property type="entry name" value="Alpha-crystallin/sHSP_animal"/>
</dbReference>
<dbReference type="PANTHER" id="PTHR45640">
    <property type="entry name" value="HEAT SHOCK PROTEIN HSP-12.2-RELATED"/>
    <property type="match status" value="1"/>
</dbReference>
<accession>A0ABD1KMU9</accession>
<feature type="domain" description="SHSP" evidence="3">
    <location>
        <begin position="77"/>
        <end position="185"/>
    </location>
</feature>
<proteinExistence type="inferred from homology"/>
<evidence type="ECO:0000313" key="4">
    <source>
        <dbReference type="EMBL" id="KAL2100500.1"/>
    </source>
</evidence>
<name>A0ABD1KMU9_9TELE</name>
<gene>
    <name evidence="4" type="ORF">ACEWY4_004894</name>
</gene>
<sequence>MDEENKMMSRPLFVRGDPFREWTVPSRLFNREVEFPPFLDDRDLSWLDWARKRMAATSWPGYTHGSVIPPTGPQGSRAQMQVTGPSEVHFGEGSWRVSLDVNQFTPEDIKVKTKDGYLEIAGKHEERQDAQGLVARSFNRKYRLPADVDTENFGCSLSPEGVLSVEAQLPATGPRRAEEIVIPIQTQQQQ</sequence>